<dbReference type="PANTHER" id="PTHR48207">
    <property type="entry name" value="SUCCINATE--HYDROXYMETHYLGLUTARATE COA-TRANSFERASE"/>
    <property type="match status" value="1"/>
</dbReference>
<proteinExistence type="predicted"/>
<dbReference type="InterPro" id="IPR023606">
    <property type="entry name" value="CoA-Trfase_III_dom_1_sf"/>
</dbReference>
<evidence type="ECO:0000313" key="3">
    <source>
        <dbReference type="Proteomes" id="UP000231019"/>
    </source>
</evidence>
<name>A0A2M7FYY3_9BACT</name>
<dbReference type="InterPro" id="IPR003673">
    <property type="entry name" value="CoA-Trfase_fam_III"/>
</dbReference>
<organism evidence="2 3">
    <name type="scientific">bacterium (Candidatus Blackallbacteria) CG17_big_fil_post_rev_8_21_14_2_50_48_46</name>
    <dbReference type="NCBI Taxonomy" id="2014261"/>
    <lineage>
        <taxon>Bacteria</taxon>
        <taxon>Candidatus Blackallbacteria</taxon>
    </lineage>
</organism>
<evidence type="ECO:0000256" key="1">
    <source>
        <dbReference type="ARBA" id="ARBA00022679"/>
    </source>
</evidence>
<comment type="caution">
    <text evidence="2">The sequence shown here is derived from an EMBL/GenBank/DDBJ whole genome shotgun (WGS) entry which is preliminary data.</text>
</comment>
<keyword evidence="1" id="KW-0808">Transferase</keyword>
<dbReference type="InterPro" id="IPR044855">
    <property type="entry name" value="CoA-Trfase_III_dom3_sf"/>
</dbReference>
<dbReference type="EMBL" id="PFFQ01000059">
    <property type="protein sequence ID" value="PIW14584.1"/>
    <property type="molecule type" value="Genomic_DNA"/>
</dbReference>
<reference evidence="2 3" key="1">
    <citation type="submission" date="2017-09" db="EMBL/GenBank/DDBJ databases">
        <title>Depth-based differentiation of microbial function through sediment-hosted aquifers and enrichment of novel symbionts in the deep terrestrial subsurface.</title>
        <authorList>
            <person name="Probst A.J."/>
            <person name="Ladd B."/>
            <person name="Jarett J.K."/>
            <person name="Geller-Mcgrath D.E."/>
            <person name="Sieber C.M."/>
            <person name="Emerson J.B."/>
            <person name="Anantharaman K."/>
            <person name="Thomas B.C."/>
            <person name="Malmstrom R."/>
            <person name="Stieglmeier M."/>
            <person name="Klingl A."/>
            <person name="Woyke T."/>
            <person name="Ryan C.M."/>
            <person name="Banfield J.F."/>
        </authorList>
    </citation>
    <scope>NUCLEOTIDE SEQUENCE [LARGE SCALE GENOMIC DNA]</scope>
    <source>
        <strain evidence="2">CG17_big_fil_post_rev_8_21_14_2_50_48_46</strain>
    </source>
</reference>
<gene>
    <name evidence="2" type="ORF">COW36_21335</name>
</gene>
<dbReference type="InterPro" id="IPR050483">
    <property type="entry name" value="CoA-transferase_III_domain"/>
</dbReference>
<dbReference type="Gene3D" id="3.40.50.10540">
    <property type="entry name" value="Crotonobetainyl-coa:carnitine coa-transferase, domain 1"/>
    <property type="match status" value="1"/>
</dbReference>
<evidence type="ECO:0000313" key="2">
    <source>
        <dbReference type="EMBL" id="PIW14584.1"/>
    </source>
</evidence>
<sequence length="403" mass="43393">MAASFSQSLKVLELASVLAGPAVGLFFAELGAEVIKVENLLTAGDVTRCWRLPQESSNTDISAYFSCINWGKRSLALNLKTAEGLAIIQKLAAQADIVIVNYKPGDAEKLGVDAASLRKQNPGLIYAHLTGYGPDNSRAGFDALIQAETGFVDLNGESEGPGLKMPVALMDLLAAHQLKEAILIALLERQATGQGALLEIGLFQSGLVSLANQASAWLQAGQLPQRMGSEHPSIVPYGTVYSCQQNQKLMLAVGNDAQFKALCEVLGCPELIQNQRFQTNPLRVQNRQQLHPLLQTRIENFQRQALLTRLWQAKVPAGALHTVAEALEQPEAQALLLKAEKAGSSYLGLRSLAFAPPQGLETLLPPPHLGEHSQELLVALGLSLSEIQSLEKAGIILTQNMFE</sequence>
<dbReference type="Pfam" id="PF02515">
    <property type="entry name" value="CoA_transf_3"/>
    <property type="match status" value="1"/>
</dbReference>
<dbReference type="SUPFAM" id="SSF89796">
    <property type="entry name" value="CoA-transferase family III (CaiB/BaiF)"/>
    <property type="match status" value="1"/>
</dbReference>
<accession>A0A2M7FYY3</accession>
<dbReference type="GO" id="GO:0008410">
    <property type="term" value="F:CoA-transferase activity"/>
    <property type="evidence" value="ECO:0007669"/>
    <property type="project" value="TreeGrafter"/>
</dbReference>
<dbReference type="Proteomes" id="UP000231019">
    <property type="component" value="Unassembled WGS sequence"/>
</dbReference>
<dbReference type="AlphaFoldDB" id="A0A2M7FYY3"/>
<dbReference type="Gene3D" id="3.30.1540.10">
    <property type="entry name" value="formyl-coa transferase, domain 3"/>
    <property type="match status" value="1"/>
</dbReference>
<protein>
    <submittedName>
        <fullName evidence="2">Carnitine dehydratase</fullName>
    </submittedName>
</protein>
<dbReference type="PANTHER" id="PTHR48207:SF3">
    <property type="entry name" value="SUCCINATE--HYDROXYMETHYLGLUTARATE COA-TRANSFERASE"/>
    <property type="match status" value="1"/>
</dbReference>